<keyword evidence="1" id="KW-0732">Signal</keyword>
<reference evidence="3" key="1">
    <citation type="journal article" date="2019" name="Int. J. Syst. Evol. Microbiol.">
        <title>The Global Catalogue of Microorganisms (GCM) 10K type strain sequencing project: providing services to taxonomists for standard genome sequencing and annotation.</title>
        <authorList>
            <consortium name="The Broad Institute Genomics Platform"/>
            <consortium name="The Broad Institute Genome Sequencing Center for Infectious Disease"/>
            <person name="Wu L."/>
            <person name="Ma J."/>
        </authorList>
    </citation>
    <scope>NUCLEOTIDE SEQUENCE [LARGE SCALE GENOMIC DNA]</scope>
    <source>
        <strain evidence="3">JCM 16601</strain>
    </source>
</reference>
<accession>A0ABP7Q9G2</accession>
<gene>
    <name evidence="2" type="ORF">GCM10022210_32260</name>
</gene>
<sequence>MIMKTITKFSWLIALIICIGTKTVSAQTKADVFNPKVPVTWLGIDFSQMKFLGIESEYKLKGEVINSDFVARYIPAWANLFITEPKTYDVAKSIHRDSVHFALKVTETANNAITKNFFTEKPSDLNTLKEKDIQELVKNYDFQGQKGIGMMFFVESMSKAAKSAGAWVTFVNMNDKTVLFTVYKSGDSRGFGFRNYWAHSWYNILKDFRSDFSSYQNSFKKN</sequence>
<feature type="chain" id="PRO_5046380876" evidence="1">
    <location>
        <begin position="27"/>
        <end position="222"/>
    </location>
</feature>
<proteinExistence type="predicted"/>
<evidence type="ECO:0000256" key="1">
    <source>
        <dbReference type="SAM" id="SignalP"/>
    </source>
</evidence>
<organism evidence="2 3">
    <name type="scientific">Mucilaginibacter dorajii</name>
    <dbReference type="NCBI Taxonomy" id="692994"/>
    <lineage>
        <taxon>Bacteria</taxon>
        <taxon>Pseudomonadati</taxon>
        <taxon>Bacteroidota</taxon>
        <taxon>Sphingobacteriia</taxon>
        <taxon>Sphingobacteriales</taxon>
        <taxon>Sphingobacteriaceae</taxon>
        <taxon>Mucilaginibacter</taxon>
    </lineage>
</organism>
<protein>
    <submittedName>
        <fullName evidence="2">Uncharacterized protein</fullName>
    </submittedName>
</protein>
<dbReference type="Proteomes" id="UP001500742">
    <property type="component" value="Unassembled WGS sequence"/>
</dbReference>
<keyword evidence="3" id="KW-1185">Reference proteome</keyword>
<name>A0ABP7Q9G2_9SPHI</name>
<comment type="caution">
    <text evidence="2">The sequence shown here is derived from an EMBL/GenBank/DDBJ whole genome shotgun (WGS) entry which is preliminary data.</text>
</comment>
<dbReference type="EMBL" id="BAAAZC010000024">
    <property type="protein sequence ID" value="GAA3978769.1"/>
    <property type="molecule type" value="Genomic_DNA"/>
</dbReference>
<evidence type="ECO:0000313" key="3">
    <source>
        <dbReference type="Proteomes" id="UP001500742"/>
    </source>
</evidence>
<feature type="signal peptide" evidence="1">
    <location>
        <begin position="1"/>
        <end position="26"/>
    </location>
</feature>
<evidence type="ECO:0000313" key="2">
    <source>
        <dbReference type="EMBL" id="GAA3978769.1"/>
    </source>
</evidence>